<feature type="transmembrane region" description="Helical" evidence="11">
    <location>
        <begin position="234"/>
        <end position="254"/>
    </location>
</feature>
<evidence type="ECO:0000256" key="3">
    <source>
        <dbReference type="ARBA" id="ARBA00022448"/>
    </source>
</evidence>
<evidence type="ECO:0000259" key="15">
    <source>
        <dbReference type="PROSITE" id="PS51017"/>
    </source>
</evidence>
<dbReference type="InterPro" id="IPR006593">
    <property type="entry name" value="Cyt_b561/ferric_Rdtase_TM"/>
</dbReference>
<proteinExistence type="predicted"/>
<evidence type="ECO:0000256" key="4">
    <source>
        <dbReference type="ARBA" id="ARBA00022692"/>
    </source>
</evidence>
<accession>A0A9E7G669</accession>
<evidence type="ECO:0000256" key="7">
    <source>
        <dbReference type="ARBA" id="ARBA00022989"/>
    </source>
</evidence>
<name>A0A9E7G669_9LILI</name>
<keyword evidence="3" id="KW-0813">Transport</keyword>
<dbReference type="CDD" id="cd08760">
    <property type="entry name" value="Cyt_b561_FRRS1_like"/>
    <property type="match status" value="1"/>
</dbReference>
<dbReference type="PROSITE" id="PS50939">
    <property type="entry name" value="CYTOCHROME_B561"/>
    <property type="match status" value="1"/>
</dbReference>
<evidence type="ECO:0000256" key="9">
    <source>
        <dbReference type="ARBA" id="ARBA00023242"/>
    </source>
</evidence>
<feature type="domain" description="CCT" evidence="15">
    <location>
        <begin position="662"/>
        <end position="704"/>
    </location>
</feature>
<feature type="transmembrane region" description="Helical" evidence="11">
    <location>
        <begin position="274"/>
        <end position="292"/>
    </location>
</feature>
<dbReference type="AlphaFoldDB" id="A0A9E7G669"/>
<organism evidence="16 17">
    <name type="scientific">Musa troglodytarum</name>
    <name type="common">fe'i banana</name>
    <dbReference type="NCBI Taxonomy" id="320322"/>
    <lineage>
        <taxon>Eukaryota</taxon>
        <taxon>Viridiplantae</taxon>
        <taxon>Streptophyta</taxon>
        <taxon>Embryophyta</taxon>
        <taxon>Tracheophyta</taxon>
        <taxon>Spermatophyta</taxon>
        <taxon>Magnoliopsida</taxon>
        <taxon>Liliopsida</taxon>
        <taxon>Zingiberales</taxon>
        <taxon>Musaceae</taxon>
        <taxon>Musa</taxon>
    </lineage>
</organism>
<dbReference type="Pfam" id="PF06203">
    <property type="entry name" value="CCT"/>
    <property type="match status" value="1"/>
</dbReference>
<evidence type="ECO:0000256" key="2">
    <source>
        <dbReference type="ARBA" id="ARBA00004370"/>
    </source>
</evidence>
<dbReference type="SMART" id="SM00664">
    <property type="entry name" value="DoH"/>
    <property type="match status" value="1"/>
</dbReference>
<evidence type="ECO:0000256" key="11">
    <source>
        <dbReference type="SAM" id="Phobius"/>
    </source>
</evidence>
<feature type="transmembrane region" description="Helical" evidence="11">
    <location>
        <begin position="339"/>
        <end position="358"/>
    </location>
</feature>
<keyword evidence="17" id="KW-1185">Reference proteome</keyword>
<dbReference type="CDD" id="cd09631">
    <property type="entry name" value="DOMON_DOH"/>
    <property type="match status" value="1"/>
</dbReference>
<dbReference type="Pfam" id="PF03351">
    <property type="entry name" value="DOMON"/>
    <property type="match status" value="1"/>
</dbReference>
<dbReference type="InterPro" id="IPR005018">
    <property type="entry name" value="DOMON_domain"/>
</dbReference>
<comment type="subcellular location">
    <subcellularLocation>
        <location evidence="2">Membrane</location>
    </subcellularLocation>
    <subcellularLocation>
        <location evidence="1 10">Nucleus</location>
    </subcellularLocation>
</comment>
<dbReference type="GO" id="GO:0016020">
    <property type="term" value="C:membrane"/>
    <property type="evidence" value="ECO:0007669"/>
    <property type="project" value="UniProtKB-SubCell"/>
</dbReference>
<feature type="signal peptide" evidence="12">
    <location>
        <begin position="1"/>
        <end position="21"/>
    </location>
</feature>
<reference evidence="16" key="1">
    <citation type="submission" date="2022-05" db="EMBL/GenBank/DDBJ databases">
        <title>The Musa troglodytarum L. genome provides insights into the mechanism of non-climacteric behaviour and enrichment of carotenoids.</title>
        <authorList>
            <person name="Wang J."/>
        </authorList>
    </citation>
    <scope>NUCLEOTIDE SEQUENCE</scope>
    <source>
        <tissue evidence="16">Leaf</tissue>
    </source>
</reference>
<keyword evidence="9 10" id="KW-0539">Nucleus</keyword>
<feature type="domain" description="DOMON" evidence="13">
    <location>
        <begin position="48"/>
        <end position="165"/>
    </location>
</feature>
<dbReference type="PANTHER" id="PTHR23130:SF115">
    <property type="entry name" value="OS01G0680900 PROTEIN"/>
    <property type="match status" value="1"/>
</dbReference>
<keyword evidence="4 11" id="KW-0812">Transmembrane</keyword>
<evidence type="ECO:0000313" key="17">
    <source>
        <dbReference type="Proteomes" id="UP001055439"/>
    </source>
</evidence>
<feature type="chain" id="PRO_5038790849" evidence="12">
    <location>
        <begin position="22"/>
        <end position="705"/>
    </location>
</feature>
<feature type="domain" description="Cytochrome b561" evidence="14">
    <location>
        <begin position="168"/>
        <end position="362"/>
    </location>
</feature>
<protein>
    <submittedName>
        <fullName evidence="16">DOMON domain</fullName>
    </submittedName>
</protein>
<dbReference type="PANTHER" id="PTHR23130">
    <property type="entry name" value="CYTOCHROME B561 AND DOMON DOMAIN-CONTAINING PROTEIN"/>
    <property type="match status" value="1"/>
</dbReference>
<feature type="transmembrane region" description="Helical" evidence="11">
    <location>
        <begin position="313"/>
        <end position="333"/>
    </location>
</feature>
<sequence length="705" mass="77146">MGHDSLVLIIALGLVIGTVGAQSDGCGSELPISLSSNFSGLSCKTVWNNFVLRYSQDQDNVLSIVLSTVYTTGWVGIGFSKDGMMVGSSAVVGWMGKTGQRHIERFYLGGQSSSAVQVDKGDLQFSTAAAAAGPSVLVENAKIYLAFRLKFSAPVTQQQLIFALGSATPVNNVLQKHDDKTSILFDFSSGTSSASSSYPTQLKRTHGALAIFGWGVLLPIGTIVARYCKQWDPLWFYLHTVIQFIGFIIGLAAVVTGKALYDKLHASVHTHRGLGIFVLVLGILQVLAFFLRPDKDSKYRRYWNWYHHWAGRLALFFAAVNIVVGIRVGGAGSSWKVGYGFNLAILLTVSIVLEVLLWTRWSKRNTSPLFWDGTARDDDCMGNAVRLSRVDIRCCSATQCWSRRAAAPIEMYAEAELQLPSFPQGFLQEVAVGSYHGHYSHLPLPDDGFISGFHVGAAGGGPSMGNMVQTCAVSEYDMGGEGDLFKAPEPILEEPSLELDPVTAAIISVGGDVITETIKVADIESIQTDHLNDIFYECKKDLLEESEIEYSISELLDVKIPAVQMDEVPLSEKLSYAEGSMQKSVSSGCLSSVEWIPGGTMRPEFLDFQGLDFEAAILGLRRAYSEGDIQNLGKTNTSIGNTTAVCSSFEQLLTISDVKTERQQKLSRYREKKSKRNFGRKIKYACRKALADSQPRVRGRFAKTE</sequence>
<dbReference type="SMART" id="SM00665">
    <property type="entry name" value="B561"/>
    <property type="match status" value="1"/>
</dbReference>
<evidence type="ECO:0000313" key="16">
    <source>
        <dbReference type="EMBL" id="URE09104.1"/>
    </source>
</evidence>
<keyword evidence="6" id="KW-0249">Electron transport</keyword>
<dbReference type="Proteomes" id="UP001055439">
    <property type="component" value="Chromosome 6"/>
</dbReference>
<evidence type="ECO:0000259" key="14">
    <source>
        <dbReference type="PROSITE" id="PS50939"/>
    </source>
</evidence>
<gene>
    <name evidence="16" type="ORF">MUK42_22129</name>
</gene>
<dbReference type="InterPro" id="IPR010402">
    <property type="entry name" value="CCT_domain"/>
</dbReference>
<evidence type="ECO:0000256" key="6">
    <source>
        <dbReference type="ARBA" id="ARBA00022982"/>
    </source>
</evidence>
<dbReference type="PROSITE" id="PS50836">
    <property type="entry name" value="DOMON"/>
    <property type="match status" value="1"/>
</dbReference>
<evidence type="ECO:0000256" key="12">
    <source>
        <dbReference type="SAM" id="SignalP"/>
    </source>
</evidence>
<evidence type="ECO:0000256" key="8">
    <source>
        <dbReference type="ARBA" id="ARBA00023136"/>
    </source>
</evidence>
<dbReference type="InterPro" id="IPR045266">
    <property type="entry name" value="DOH_DOMON"/>
</dbReference>
<evidence type="ECO:0000256" key="1">
    <source>
        <dbReference type="ARBA" id="ARBA00004123"/>
    </source>
</evidence>
<keyword evidence="8 11" id="KW-0472">Membrane</keyword>
<evidence type="ECO:0000256" key="5">
    <source>
        <dbReference type="ARBA" id="ARBA00022729"/>
    </source>
</evidence>
<evidence type="ECO:0000256" key="10">
    <source>
        <dbReference type="PROSITE-ProRule" id="PRU00357"/>
    </source>
</evidence>
<evidence type="ECO:0000259" key="13">
    <source>
        <dbReference type="PROSITE" id="PS50836"/>
    </source>
</evidence>
<dbReference type="OrthoDB" id="19261at2759"/>
<keyword evidence="5 12" id="KW-0732">Signal</keyword>
<dbReference type="Gene3D" id="1.20.120.1770">
    <property type="match status" value="1"/>
</dbReference>
<dbReference type="EMBL" id="CP097508">
    <property type="protein sequence ID" value="URE09104.1"/>
    <property type="molecule type" value="Genomic_DNA"/>
</dbReference>
<dbReference type="PROSITE" id="PS51017">
    <property type="entry name" value="CCT"/>
    <property type="match status" value="1"/>
</dbReference>
<keyword evidence="7 11" id="KW-1133">Transmembrane helix</keyword>
<dbReference type="GO" id="GO:0005634">
    <property type="term" value="C:nucleus"/>
    <property type="evidence" value="ECO:0007669"/>
    <property type="project" value="UniProtKB-SubCell"/>
</dbReference>
<feature type="transmembrane region" description="Helical" evidence="11">
    <location>
        <begin position="207"/>
        <end position="227"/>
    </location>
</feature>